<gene>
    <name evidence="1" type="ORF">CKM354_000824100</name>
</gene>
<protein>
    <recommendedName>
        <fullName evidence="3">F-box domain-containing protein</fullName>
    </recommendedName>
</protein>
<dbReference type="PANTHER" id="PTHR42085">
    <property type="entry name" value="F-BOX DOMAIN-CONTAINING PROTEIN"/>
    <property type="match status" value="1"/>
</dbReference>
<dbReference type="RefSeq" id="XP_044659544.1">
    <property type="nucleotide sequence ID" value="XM_044803609.1"/>
</dbReference>
<sequence>MKRKVHRTPFDYLGYSAEVQFVLRTVVVRENKIDEQIRHACESIDCALIKLPLIRVKIRELESEISRNSIESYQQLTFSRVLRPGPSTGTPTGFLDLPAELRNYVYELSGCLTYSKCGSCTQRFGPLAAFPTQVHNQADPEYPFLSNFDEPALLRVSKQVRSDTAPMFFGNLLVCVLVKHKKVWEVVLRWLRQIGKEKAAMLRHVYIEINAGLDKIPEGQSLARVARKHLKAPLQKLAEAGLKVDMKGVLQFRRSHSRRSGWSRAGE</sequence>
<evidence type="ECO:0000313" key="2">
    <source>
        <dbReference type="Proteomes" id="UP000825890"/>
    </source>
</evidence>
<dbReference type="AlphaFoldDB" id="A0A9P3CKV4"/>
<name>A0A9P3CKV4_9PEZI</name>
<keyword evidence="2" id="KW-1185">Reference proteome</keyword>
<evidence type="ECO:0000313" key="1">
    <source>
        <dbReference type="EMBL" id="GIZ45057.1"/>
    </source>
</evidence>
<reference evidence="1 2" key="1">
    <citation type="submission" date="2021-01" db="EMBL/GenBank/DDBJ databases">
        <title>Cercospora kikuchii MAFF 305040 whole genome shotgun sequence.</title>
        <authorList>
            <person name="Kashiwa T."/>
            <person name="Suzuki T."/>
        </authorList>
    </citation>
    <scope>NUCLEOTIDE SEQUENCE [LARGE SCALE GENOMIC DNA]</scope>
    <source>
        <strain evidence="1 2">MAFF 305040</strain>
    </source>
</reference>
<dbReference type="Proteomes" id="UP000825890">
    <property type="component" value="Unassembled WGS sequence"/>
</dbReference>
<evidence type="ECO:0008006" key="3">
    <source>
        <dbReference type="Google" id="ProtNLM"/>
    </source>
</evidence>
<organism evidence="1 2">
    <name type="scientific">Cercospora kikuchii</name>
    <dbReference type="NCBI Taxonomy" id="84275"/>
    <lineage>
        <taxon>Eukaryota</taxon>
        <taxon>Fungi</taxon>
        <taxon>Dikarya</taxon>
        <taxon>Ascomycota</taxon>
        <taxon>Pezizomycotina</taxon>
        <taxon>Dothideomycetes</taxon>
        <taxon>Dothideomycetidae</taxon>
        <taxon>Mycosphaerellales</taxon>
        <taxon>Mycosphaerellaceae</taxon>
        <taxon>Cercospora</taxon>
    </lineage>
</organism>
<dbReference type="InterPro" id="IPR038883">
    <property type="entry name" value="AN11006-like"/>
</dbReference>
<comment type="caution">
    <text evidence="1">The sequence shown here is derived from an EMBL/GenBank/DDBJ whole genome shotgun (WGS) entry which is preliminary data.</text>
</comment>
<dbReference type="EMBL" id="BOLY01000005">
    <property type="protein sequence ID" value="GIZ45057.1"/>
    <property type="molecule type" value="Genomic_DNA"/>
</dbReference>
<dbReference type="OrthoDB" id="3650781at2759"/>
<accession>A0A9P3CKV4</accession>
<proteinExistence type="predicted"/>
<dbReference type="PANTHER" id="PTHR42085:SF2">
    <property type="entry name" value="F-BOX DOMAIN-CONTAINING PROTEIN"/>
    <property type="match status" value="1"/>
</dbReference>
<dbReference type="GeneID" id="68293816"/>